<keyword evidence="3" id="KW-1185">Reference proteome</keyword>
<evidence type="ECO:0000313" key="2">
    <source>
        <dbReference type="EMBL" id="KIK10944.1"/>
    </source>
</evidence>
<sequence length="98" mass="10912">LGVEPAVSRTEAARTCASNIQLVVESTRKALQHTAEKMIQRGEASRLEAPEYSVGQEKWIGPYKVLSIKPNVVELRLPKTLHIHPVVNVSWVKPYKGP</sequence>
<feature type="non-terminal residue" evidence="2">
    <location>
        <position position="1"/>
    </location>
</feature>
<accession>A0A0C9YA96</accession>
<dbReference type="Proteomes" id="UP000054018">
    <property type="component" value="Unassembled WGS sequence"/>
</dbReference>
<feature type="non-terminal residue" evidence="2">
    <location>
        <position position="98"/>
    </location>
</feature>
<dbReference type="EMBL" id="KN834353">
    <property type="protein sequence ID" value="KIK10944.1"/>
    <property type="molecule type" value="Genomic_DNA"/>
</dbReference>
<dbReference type="OrthoDB" id="2690418at2759"/>
<evidence type="ECO:0000313" key="3">
    <source>
        <dbReference type="Proteomes" id="UP000054018"/>
    </source>
</evidence>
<name>A0A0C9YA96_9AGAM</name>
<feature type="domain" description="Tf2-1-like SH3-like" evidence="1">
    <location>
        <begin position="57"/>
        <end position="95"/>
    </location>
</feature>
<organism evidence="2 3">
    <name type="scientific">Pisolithus microcarpus 441</name>
    <dbReference type="NCBI Taxonomy" id="765257"/>
    <lineage>
        <taxon>Eukaryota</taxon>
        <taxon>Fungi</taxon>
        <taxon>Dikarya</taxon>
        <taxon>Basidiomycota</taxon>
        <taxon>Agaricomycotina</taxon>
        <taxon>Agaricomycetes</taxon>
        <taxon>Agaricomycetidae</taxon>
        <taxon>Boletales</taxon>
        <taxon>Sclerodermatineae</taxon>
        <taxon>Pisolithaceae</taxon>
        <taxon>Pisolithus</taxon>
    </lineage>
</organism>
<dbReference type="AlphaFoldDB" id="A0A0C9YA96"/>
<dbReference type="Pfam" id="PF24626">
    <property type="entry name" value="SH3_Tf2-1"/>
    <property type="match status" value="1"/>
</dbReference>
<dbReference type="InterPro" id="IPR056924">
    <property type="entry name" value="SH3_Tf2-1"/>
</dbReference>
<evidence type="ECO:0000259" key="1">
    <source>
        <dbReference type="Pfam" id="PF24626"/>
    </source>
</evidence>
<dbReference type="HOGENOM" id="CLU_000384_27_0_1"/>
<gene>
    <name evidence="2" type="ORF">PISMIDRAFT_34367</name>
</gene>
<reference evidence="2 3" key="1">
    <citation type="submission" date="2014-04" db="EMBL/GenBank/DDBJ databases">
        <authorList>
            <consortium name="DOE Joint Genome Institute"/>
            <person name="Kuo A."/>
            <person name="Kohler A."/>
            <person name="Costa M.D."/>
            <person name="Nagy L.G."/>
            <person name="Floudas D."/>
            <person name="Copeland A."/>
            <person name="Barry K.W."/>
            <person name="Cichocki N."/>
            <person name="Veneault-Fourrey C."/>
            <person name="LaButti K."/>
            <person name="Lindquist E.A."/>
            <person name="Lipzen A."/>
            <person name="Lundell T."/>
            <person name="Morin E."/>
            <person name="Murat C."/>
            <person name="Sun H."/>
            <person name="Tunlid A."/>
            <person name="Henrissat B."/>
            <person name="Grigoriev I.V."/>
            <person name="Hibbett D.S."/>
            <person name="Martin F."/>
            <person name="Nordberg H.P."/>
            <person name="Cantor M.N."/>
            <person name="Hua S.X."/>
        </authorList>
    </citation>
    <scope>NUCLEOTIDE SEQUENCE [LARGE SCALE GENOMIC DNA]</scope>
    <source>
        <strain evidence="2 3">441</strain>
    </source>
</reference>
<proteinExistence type="predicted"/>
<protein>
    <recommendedName>
        <fullName evidence="1">Tf2-1-like SH3-like domain-containing protein</fullName>
    </recommendedName>
</protein>
<reference evidence="3" key="2">
    <citation type="submission" date="2015-01" db="EMBL/GenBank/DDBJ databases">
        <title>Evolutionary Origins and Diversification of the Mycorrhizal Mutualists.</title>
        <authorList>
            <consortium name="DOE Joint Genome Institute"/>
            <consortium name="Mycorrhizal Genomics Consortium"/>
            <person name="Kohler A."/>
            <person name="Kuo A."/>
            <person name="Nagy L.G."/>
            <person name="Floudas D."/>
            <person name="Copeland A."/>
            <person name="Barry K.W."/>
            <person name="Cichocki N."/>
            <person name="Veneault-Fourrey C."/>
            <person name="LaButti K."/>
            <person name="Lindquist E.A."/>
            <person name="Lipzen A."/>
            <person name="Lundell T."/>
            <person name="Morin E."/>
            <person name="Murat C."/>
            <person name="Riley R."/>
            <person name="Ohm R."/>
            <person name="Sun H."/>
            <person name="Tunlid A."/>
            <person name="Henrissat B."/>
            <person name="Grigoriev I.V."/>
            <person name="Hibbett D.S."/>
            <person name="Martin F."/>
        </authorList>
    </citation>
    <scope>NUCLEOTIDE SEQUENCE [LARGE SCALE GENOMIC DNA]</scope>
    <source>
        <strain evidence="3">441</strain>
    </source>
</reference>